<dbReference type="RefSeq" id="WP_373284131.1">
    <property type="nucleotide sequence ID" value="NZ_BMGC01000005.1"/>
</dbReference>
<evidence type="ECO:0000313" key="1">
    <source>
        <dbReference type="EMBL" id="GGB24383.1"/>
    </source>
</evidence>
<dbReference type="EMBL" id="BMGC01000005">
    <property type="protein sequence ID" value="GGB24383.1"/>
    <property type="molecule type" value="Genomic_DNA"/>
</dbReference>
<dbReference type="GO" id="GO:0016301">
    <property type="term" value="F:kinase activity"/>
    <property type="evidence" value="ECO:0007669"/>
    <property type="project" value="UniProtKB-KW"/>
</dbReference>
<proteinExistence type="predicted"/>
<keyword evidence="1" id="KW-0418">Kinase</keyword>
<keyword evidence="2" id="KW-1185">Reference proteome</keyword>
<dbReference type="Proteomes" id="UP000621454">
    <property type="component" value="Unassembled WGS sequence"/>
</dbReference>
<accession>A0A916WQZ4</accession>
<dbReference type="AlphaFoldDB" id="A0A916WQZ4"/>
<sequence>MSADPVEFGTVADPDDVRTTLEQGSMEILGRIRTASNATLVCELAHRDTRLRAVYKPVRGEVPLWDFPTGTLAGREVSSYEISSALGWDAIPTTVLRGGDLGPGMVQRWVDTVDVDPASATPGQPRLDLVDVVPPEMIPAGWKPILEATDGAGDEVILVHADDPRLLRLAVLDVLINNADRKGGHVLESVDGGVYGVDHGICLHQENKLRTVLWGWAGEPVPPHLLGDVETLLSGLTSPASGLRTRLSELISAEEIAALIARARSLIAAPVMPTPDRGRPIPSPVF</sequence>
<gene>
    <name evidence="1" type="ORF">GCM10011489_10810</name>
</gene>
<evidence type="ECO:0000313" key="2">
    <source>
        <dbReference type="Proteomes" id="UP000621454"/>
    </source>
</evidence>
<reference evidence="1" key="2">
    <citation type="submission" date="2020-09" db="EMBL/GenBank/DDBJ databases">
        <authorList>
            <person name="Sun Q."/>
            <person name="Zhou Y."/>
        </authorList>
    </citation>
    <scope>NUCLEOTIDE SEQUENCE</scope>
    <source>
        <strain evidence="1">CGMCC 1.12827</strain>
    </source>
</reference>
<comment type="caution">
    <text evidence="1">The sequence shown here is derived from an EMBL/GenBank/DDBJ whole genome shotgun (WGS) entry which is preliminary data.</text>
</comment>
<reference evidence="1" key="1">
    <citation type="journal article" date="2014" name="Int. J. Syst. Evol. Microbiol.">
        <title>Complete genome sequence of Corynebacterium casei LMG S-19264T (=DSM 44701T), isolated from a smear-ripened cheese.</title>
        <authorList>
            <consortium name="US DOE Joint Genome Institute (JGI-PGF)"/>
            <person name="Walter F."/>
            <person name="Albersmeier A."/>
            <person name="Kalinowski J."/>
            <person name="Ruckert C."/>
        </authorList>
    </citation>
    <scope>NUCLEOTIDE SEQUENCE</scope>
    <source>
        <strain evidence="1">CGMCC 1.12827</strain>
    </source>
</reference>
<organism evidence="1 2">
    <name type="scientific">Gordonia jinhuaensis</name>
    <dbReference type="NCBI Taxonomy" id="1517702"/>
    <lineage>
        <taxon>Bacteria</taxon>
        <taxon>Bacillati</taxon>
        <taxon>Actinomycetota</taxon>
        <taxon>Actinomycetes</taxon>
        <taxon>Mycobacteriales</taxon>
        <taxon>Gordoniaceae</taxon>
        <taxon>Gordonia</taxon>
    </lineage>
</organism>
<name>A0A916WQZ4_9ACTN</name>
<dbReference type="InterPro" id="IPR022292">
    <property type="entry name" value="CHP03843"/>
</dbReference>
<protein>
    <submittedName>
        <fullName evidence="1">Phosphatidylinositol kinase</fullName>
    </submittedName>
</protein>
<dbReference type="NCBIfam" id="TIGR03843">
    <property type="entry name" value="SCO1664 family protein"/>
    <property type="match status" value="1"/>
</dbReference>
<keyword evidence="1" id="KW-0808">Transferase</keyword>